<evidence type="ECO:0000256" key="4">
    <source>
        <dbReference type="SAM" id="MobiDB-lite"/>
    </source>
</evidence>
<dbReference type="PANTHER" id="PTHR46402">
    <property type="entry name" value="SET AND MYND DOMAIN-CONTAINING PROTEIN 5"/>
    <property type="match status" value="1"/>
</dbReference>
<accession>A0A812PCB4</accession>
<dbReference type="Proteomes" id="UP000604046">
    <property type="component" value="Unassembled WGS sequence"/>
</dbReference>
<dbReference type="EMBL" id="CAJNDS010002142">
    <property type="protein sequence ID" value="CAE7348879.1"/>
    <property type="molecule type" value="Genomic_DNA"/>
</dbReference>
<dbReference type="InterPro" id="IPR001214">
    <property type="entry name" value="SET_dom"/>
</dbReference>
<feature type="domain" description="SET" evidence="5">
    <location>
        <begin position="1"/>
        <end position="361"/>
    </location>
</feature>
<keyword evidence="2" id="KW-0808">Transferase</keyword>
<dbReference type="InterPro" id="IPR046341">
    <property type="entry name" value="SET_dom_sf"/>
</dbReference>
<dbReference type="CDD" id="cd20071">
    <property type="entry name" value="SET_SMYD"/>
    <property type="match status" value="1"/>
</dbReference>
<evidence type="ECO:0000313" key="6">
    <source>
        <dbReference type="EMBL" id="CAE7348879.1"/>
    </source>
</evidence>
<keyword evidence="7" id="KW-1185">Reference proteome</keyword>
<reference evidence="6" key="1">
    <citation type="submission" date="2021-02" db="EMBL/GenBank/DDBJ databases">
        <authorList>
            <person name="Dougan E. K."/>
            <person name="Rhodes N."/>
            <person name="Thang M."/>
            <person name="Chan C."/>
        </authorList>
    </citation>
    <scope>NUCLEOTIDE SEQUENCE</scope>
</reference>
<gene>
    <name evidence="6" type="primary">SET5</name>
    <name evidence="6" type="ORF">SNAT2548_LOCUS18328</name>
</gene>
<evidence type="ECO:0000256" key="1">
    <source>
        <dbReference type="ARBA" id="ARBA00022603"/>
    </source>
</evidence>
<dbReference type="Pfam" id="PF00856">
    <property type="entry name" value="SET"/>
    <property type="match status" value="1"/>
</dbReference>
<evidence type="ECO:0000256" key="2">
    <source>
        <dbReference type="ARBA" id="ARBA00022679"/>
    </source>
</evidence>
<dbReference type="SUPFAM" id="SSF82199">
    <property type="entry name" value="SET domain"/>
    <property type="match status" value="1"/>
</dbReference>
<dbReference type="OrthoDB" id="5945798at2759"/>
<dbReference type="GO" id="GO:0032259">
    <property type="term" value="P:methylation"/>
    <property type="evidence" value="ECO:0007669"/>
    <property type="project" value="UniProtKB-KW"/>
</dbReference>
<comment type="caution">
    <text evidence="6">The sequence shown here is derived from an EMBL/GenBank/DDBJ whole genome shotgun (WGS) entry which is preliminary data.</text>
</comment>
<evidence type="ECO:0000259" key="5">
    <source>
        <dbReference type="PROSITE" id="PS50280"/>
    </source>
</evidence>
<dbReference type="GO" id="GO:0045814">
    <property type="term" value="P:negative regulation of gene expression, epigenetic"/>
    <property type="evidence" value="ECO:0007669"/>
    <property type="project" value="TreeGrafter"/>
</dbReference>
<dbReference type="GO" id="GO:0042799">
    <property type="term" value="F:histone H4K20 methyltransferase activity"/>
    <property type="evidence" value="ECO:0007669"/>
    <property type="project" value="TreeGrafter"/>
</dbReference>
<evidence type="ECO:0000256" key="3">
    <source>
        <dbReference type="ARBA" id="ARBA00022691"/>
    </source>
</evidence>
<dbReference type="Gene3D" id="2.170.270.10">
    <property type="entry name" value="SET domain"/>
    <property type="match status" value="1"/>
</dbReference>
<proteinExistence type="predicted"/>
<protein>
    <submittedName>
        <fullName evidence="6">SET5 protein</fullName>
    </submittedName>
</protein>
<dbReference type="PROSITE" id="PS50280">
    <property type="entry name" value="SET"/>
    <property type="match status" value="1"/>
</dbReference>
<evidence type="ECO:0000313" key="7">
    <source>
        <dbReference type="Proteomes" id="UP000604046"/>
    </source>
</evidence>
<name>A0A812PCB4_9DINO</name>
<feature type="region of interest" description="Disordered" evidence="4">
    <location>
        <begin position="271"/>
        <end position="294"/>
    </location>
</feature>
<keyword evidence="1" id="KW-0489">Methyltransferase</keyword>
<keyword evidence="3" id="KW-0949">S-adenosyl-L-methionine</keyword>
<dbReference type="AlphaFoldDB" id="A0A812PCB4"/>
<organism evidence="6 7">
    <name type="scientific">Symbiodinium natans</name>
    <dbReference type="NCBI Taxonomy" id="878477"/>
    <lineage>
        <taxon>Eukaryota</taxon>
        <taxon>Sar</taxon>
        <taxon>Alveolata</taxon>
        <taxon>Dinophyceae</taxon>
        <taxon>Suessiales</taxon>
        <taxon>Symbiodiniaceae</taxon>
        <taxon>Symbiodinium</taxon>
    </lineage>
</organism>
<sequence>MGVREKGVGIVAETDIEEGTLLWTEKPLYSSIARQLPDGEYSDLACEACGSYCGTLQLQLKLFGGSVSYTEACKTLASGEDSEIKELMKKPALPGVSEVDCILTDGAPLVLAVGDGHVVFCGQSCRKGWEDANKSLLKDGKLQKVRQIMVDEDLEYLGLAAALKNGAEASAGAGLDALCGDKYHKCIDRDGHEELSDEEWEKECMRPCEKLAGVMGMAPSEVSEIMGKLCRNSIMVTFTSPVFEYLAGVSGLKNKDTPEFADLMSLVRPVASKSKSTNKEPDSASESESEPEAKLELADGVVLTDKDVPPYAGWAVYPLLSAVNHACKPNLDTEFLQGDSTLSVLAKRKILKGQELTICYADPDDDQPERQAALRSYGFVCGCDLCGQELRAIAGPPAKKARARA</sequence>
<dbReference type="PANTHER" id="PTHR46402:SF2">
    <property type="entry name" value="HISTONE-LYSINE N-TRIMETHYLTRANSFERASE SMYD5"/>
    <property type="match status" value="1"/>
</dbReference>